<evidence type="ECO:0000313" key="1">
    <source>
        <dbReference type="EMBL" id="MFC5664546.1"/>
    </source>
</evidence>
<name>A0ABW0X7W8_9ACTN</name>
<dbReference type="RefSeq" id="WP_380226281.1">
    <property type="nucleotide sequence ID" value="NZ_JBHSOF010000018.1"/>
</dbReference>
<sequence>MKECPVSSDGRIFREAWIAGVLKHYPGEPKAGYVAPWDDTPQWERDCAAAVFGQVRDFISVSNGNTSKLTREQKGRFVATCWIAQIHKHIENPKPGYVADWSDLPLWQQETDADIFEAIEQSHS</sequence>
<proteinExistence type="predicted"/>
<protein>
    <submittedName>
        <fullName evidence="1">Uncharacterized protein</fullName>
    </submittedName>
</protein>
<organism evidence="1 2">
    <name type="scientific">Kitasatospora misakiensis</name>
    <dbReference type="NCBI Taxonomy" id="67330"/>
    <lineage>
        <taxon>Bacteria</taxon>
        <taxon>Bacillati</taxon>
        <taxon>Actinomycetota</taxon>
        <taxon>Actinomycetes</taxon>
        <taxon>Kitasatosporales</taxon>
        <taxon>Streptomycetaceae</taxon>
        <taxon>Kitasatospora</taxon>
    </lineage>
</organism>
<reference evidence="2" key="1">
    <citation type="journal article" date="2019" name="Int. J. Syst. Evol. Microbiol.">
        <title>The Global Catalogue of Microorganisms (GCM) 10K type strain sequencing project: providing services to taxonomists for standard genome sequencing and annotation.</title>
        <authorList>
            <consortium name="The Broad Institute Genomics Platform"/>
            <consortium name="The Broad Institute Genome Sequencing Center for Infectious Disease"/>
            <person name="Wu L."/>
            <person name="Ma J."/>
        </authorList>
    </citation>
    <scope>NUCLEOTIDE SEQUENCE [LARGE SCALE GENOMIC DNA]</scope>
    <source>
        <strain evidence="2">CGMCC 4.1437</strain>
    </source>
</reference>
<comment type="caution">
    <text evidence="1">The sequence shown here is derived from an EMBL/GenBank/DDBJ whole genome shotgun (WGS) entry which is preliminary data.</text>
</comment>
<dbReference type="Proteomes" id="UP001595975">
    <property type="component" value="Unassembled WGS sequence"/>
</dbReference>
<evidence type="ECO:0000313" key="2">
    <source>
        <dbReference type="Proteomes" id="UP001595975"/>
    </source>
</evidence>
<gene>
    <name evidence="1" type="ORF">ACFP3U_16320</name>
</gene>
<dbReference type="EMBL" id="JBHSOF010000018">
    <property type="protein sequence ID" value="MFC5664546.1"/>
    <property type="molecule type" value="Genomic_DNA"/>
</dbReference>
<keyword evidence="2" id="KW-1185">Reference proteome</keyword>
<accession>A0ABW0X7W8</accession>